<accession>A0ABT5F2Y7</accession>
<organism evidence="1 2">
    <name type="scientific">Polyangium mundeleinium</name>
    <dbReference type="NCBI Taxonomy" id="2995306"/>
    <lineage>
        <taxon>Bacteria</taxon>
        <taxon>Pseudomonadati</taxon>
        <taxon>Myxococcota</taxon>
        <taxon>Polyangia</taxon>
        <taxon>Polyangiales</taxon>
        <taxon>Polyangiaceae</taxon>
        <taxon>Polyangium</taxon>
    </lineage>
</organism>
<reference evidence="1 2" key="1">
    <citation type="submission" date="2022-11" db="EMBL/GenBank/DDBJ databases">
        <title>Minimal conservation of predation-associated metabolite biosynthetic gene clusters underscores biosynthetic potential of Myxococcota including descriptions for ten novel species: Archangium lansinium sp. nov., Myxococcus landrumus sp. nov., Nannocystis bai.</title>
        <authorList>
            <person name="Ahearne A."/>
            <person name="Stevens C."/>
            <person name="Dowd S."/>
        </authorList>
    </citation>
    <scope>NUCLEOTIDE SEQUENCE [LARGE SCALE GENOMIC DNA]</scope>
    <source>
        <strain evidence="1 2">RJM3</strain>
    </source>
</reference>
<evidence type="ECO:0000313" key="2">
    <source>
        <dbReference type="Proteomes" id="UP001221411"/>
    </source>
</evidence>
<dbReference type="RefSeq" id="WP_271927413.1">
    <property type="nucleotide sequence ID" value="NZ_JAQNDO010000001.1"/>
</dbReference>
<sequence length="94" mass="10045">MGKNVIVSEETLRDLLEAHASLSAWYYELSAALATAGASARSPDDASRAAFVEGLGKMFPEVAQVAASIRVPRPFVPPPPRISIPAPITDDQKR</sequence>
<dbReference type="Proteomes" id="UP001221411">
    <property type="component" value="Unassembled WGS sequence"/>
</dbReference>
<evidence type="ECO:0000313" key="1">
    <source>
        <dbReference type="EMBL" id="MDC0748463.1"/>
    </source>
</evidence>
<dbReference type="EMBL" id="JAQNDO010000001">
    <property type="protein sequence ID" value="MDC0748463.1"/>
    <property type="molecule type" value="Genomic_DNA"/>
</dbReference>
<gene>
    <name evidence="1" type="ORF">POL67_44460</name>
</gene>
<keyword evidence="2" id="KW-1185">Reference proteome</keyword>
<protein>
    <submittedName>
        <fullName evidence="1">Uncharacterized protein</fullName>
    </submittedName>
</protein>
<name>A0ABT5F2Y7_9BACT</name>
<comment type="caution">
    <text evidence="1">The sequence shown here is derived from an EMBL/GenBank/DDBJ whole genome shotgun (WGS) entry which is preliminary data.</text>
</comment>
<proteinExistence type="predicted"/>